<feature type="compositionally biased region" description="Gly residues" evidence="8">
    <location>
        <begin position="114"/>
        <end position="131"/>
    </location>
</feature>
<dbReference type="PANTHER" id="PTHR10880">
    <property type="entry name" value="MORTALITY FACTOR 4-LIKE PROTEIN"/>
    <property type="match status" value="1"/>
</dbReference>
<dbReference type="GO" id="GO:0006338">
    <property type="term" value="P:chromatin remodeling"/>
    <property type="evidence" value="ECO:0007669"/>
    <property type="project" value="UniProtKB-ARBA"/>
</dbReference>
<dbReference type="InterPro" id="IPR008676">
    <property type="entry name" value="MRG"/>
</dbReference>
<dbReference type="SMART" id="SM00298">
    <property type="entry name" value="CHROMO"/>
    <property type="match status" value="1"/>
</dbReference>
<dbReference type="Gene3D" id="2.30.30.140">
    <property type="match status" value="1"/>
</dbReference>
<feature type="compositionally biased region" description="Basic and acidic residues" evidence="8">
    <location>
        <begin position="136"/>
        <end position="158"/>
    </location>
</feature>
<dbReference type="InterPro" id="IPR038217">
    <property type="entry name" value="MRG_C_sf"/>
</dbReference>
<evidence type="ECO:0000313" key="11">
    <source>
        <dbReference type="Proteomes" id="UP000001861"/>
    </source>
</evidence>
<evidence type="ECO:0000256" key="1">
    <source>
        <dbReference type="ARBA" id="ARBA00004123"/>
    </source>
</evidence>
<evidence type="ECO:0000256" key="2">
    <source>
        <dbReference type="ARBA" id="ARBA00009093"/>
    </source>
</evidence>
<dbReference type="Gene3D" id="1.10.274.30">
    <property type="entry name" value="MRG domain"/>
    <property type="match status" value="1"/>
</dbReference>
<comment type="similarity">
    <text evidence="2">Belongs to the MRG family.</text>
</comment>
<evidence type="ECO:0000313" key="10">
    <source>
        <dbReference type="EMBL" id="EAU81662.2"/>
    </source>
</evidence>
<dbReference type="Pfam" id="PF22732">
    <property type="entry name" value="MSL3_chromo-like"/>
    <property type="match status" value="1"/>
</dbReference>
<dbReference type="InParanoid" id="A8PBL8"/>
<evidence type="ECO:0000259" key="9">
    <source>
        <dbReference type="SMART" id="SM00298"/>
    </source>
</evidence>
<gene>
    <name evidence="10" type="ORF">CC1G_02678</name>
</gene>
<dbReference type="GO" id="GO:0006355">
    <property type="term" value="P:regulation of DNA-templated transcription"/>
    <property type="evidence" value="ECO:0007669"/>
    <property type="project" value="InterPro"/>
</dbReference>
<dbReference type="eggNOG" id="KOG3001">
    <property type="taxonomic scope" value="Eukaryota"/>
</dbReference>
<dbReference type="FunCoup" id="A8PBL8">
    <property type="interactions" value="410"/>
</dbReference>
<evidence type="ECO:0000256" key="6">
    <source>
        <dbReference type="ARBA" id="ARBA00023163"/>
    </source>
</evidence>
<dbReference type="OMA" id="HKFFDIE"/>
<dbReference type="PANTHER" id="PTHR10880:SF15">
    <property type="entry name" value="MSL COMPLEX SUBUNIT 3"/>
    <property type="match status" value="1"/>
</dbReference>
<dbReference type="InterPro" id="IPR000953">
    <property type="entry name" value="Chromo/chromo_shadow_dom"/>
</dbReference>
<dbReference type="Pfam" id="PF05712">
    <property type="entry name" value="MRG"/>
    <property type="match status" value="2"/>
</dbReference>
<dbReference type="GO" id="GO:0032221">
    <property type="term" value="C:Rpd3S complex"/>
    <property type="evidence" value="ECO:0007669"/>
    <property type="project" value="TreeGrafter"/>
</dbReference>
<dbReference type="GO" id="GO:0035267">
    <property type="term" value="C:NuA4 histone acetyltransferase complex"/>
    <property type="evidence" value="ECO:0007669"/>
    <property type="project" value="TreeGrafter"/>
</dbReference>
<dbReference type="PROSITE" id="PS51640">
    <property type="entry name" value="MRG"/>
    <property type="match status" value="1"/>
</dbReference>
<dbReference type="InterPro" id="IPR016197">
    <property type="entry name" value="Chromo-like_dom_sf"/>
</dbReference>
<accession>A8PBL8</accession>
<dbReference type="EMBL" id="AACS02000004">
    <property type="protein sequence ID" value="EAU81662.2"/>
    <property type="molecule type" value="Genomic_DNA"/>
</dbReference>
<protein>
    <recommendedName>
        <fullName evidence="3">Chromatin modification-related protein EAF3</fullName>
    </recommendedName>
</protein>
<keyword evidence="5" id="KW-0805">Transcription regulation</keyword>
<dbReference type="OrthoDB" id="124855at2759"/>
<sequence>MANPPTAAGTAEYPHYAVNERVLCYHGPLVYEAKILKTTDFKEPALATGLTGMHYFVHYKGWKQTWDEWVHASRLLKLNDANLALQKRLQNEHLSTTQHASSSASASSKSHKAGGAGASSTSGGGAGGGGSARTAARKDGRGTKRGRDEDDSARKPEMKLNVPEVLKSQLVDDWEAVTKKFQVRGGRFFGVGWFWRRADVRWWIRLCRYRENRPLRDPSLLLSTVISGIQVYFDKSLGSNLLYRFERPQYSEIRKKYWTGQQVVVGVTEKEMSEIYGGEHLLRMIVSLPQMIAQTSLDPESVSLIRDYVNELLHGALPGDVGYASRAAFVRRQPRVRSLAGFYTRENANPSSGHSCHGCEASSVGLRRCCSCYPRKTGTL</sequence>
<feature type="region of interest" description="Disordered" evidence="8">
    <location>
        <begin position="92"/>
        <end position="159"/>
    </location>
</feature>
<reference evidence="10 11" key="1">
    <citation type="journal article" date="2010" name="Proc. Natl. Acad. Sci. U.S.A.">
        <title>Insights into evolution of multicellular fungi from the assembled chromosomes of the mushroom Coprinopsis cinerea (Coprinus cinereus).</title>
        <authorList>
            <person name="Stajich J.E."/>
            <person name="Wilke S.K."/>
            <person name="Ahren D."/>
            <person name="Au C.H."/>
            <person name="Birren B.W."/>
            <person name="Borodovsky M."/>
            <person name="Burns C."/>
            <person name="Canback B."/>
            <person name="Casselton L.A."/>
            <person name="Cheng C.K."/>
            <person name="Deng J."/>
            <person name="Dietrich F.S."/>
            <person name="Fargo D.C."/>
            <person name="Farman M.L."/>
            <person name="Gathman A.C."/>
            <person name="Goldberg J."/>
            <person name="Guigo R."/>
            <person name="Hoegger P.J."/>
            <person name="Hooker J.B."/>
            <person name="Huggins A."/>
            <person name="James T.Y."/>
            <person name="Kamada T."/>
            <person name="Kilaru S."/>
            <person name="Kodira C."/>
            <person name="Kues U."/>
            <person name="Kupfer D."/>
            <person name="Kwan H.S."/>
            <person name="Lomsadze A."/>
            <person name="Li W."/>
            <person name="Lilly W.W."/>
            <person name="Ma L.J."/>
            <person name="Mackey A.J."/>
            <person name="Manning G."/>
            <person name="Martin F."/>
            <person name="Muraguchi H."/>
            <person name="Natvig D.O."/>
            <person name="Palmerini H."/>
            <person name="Ramesh M.A."/>
            <person name="Rehmeyer C.J."/>
            <person name="Roe B.A."/>
            <person name="Shenoy N."/>
            <person name="Stanke M."/>
            <person name="Ter-Hovhannisyan V."/>
            <person name="Tunlid A."/>
            <person name="Velagapudi R."/>
            <person name="Vision T.J."/>
            <person name="Zeng Q."/>
            <person name="Zolan M.E."/>
            <person name="Pukkila P.J."/>
        </authorList>
    </citation>
    <scope>NUCLEOTIDE SEQUENCE [LARGE SCALE GENOMIC DNA]</scope>
    <source>
        <strain evidence="11">Okayama-7 / 130 / ATCC MYA-4618 / FGSC 9003</strain>
    </source>
</reference>
<dbReference type="AlphaFoldDB" id="A8PBL8"/>
<evidence type="ECO:0000256" key="4">
    <source>
        <dbReference type="ARBA" id="ARBA00022853"/>
    </source>
</evidence>
<dbReference type="HOGENOM" id="CLU_039566_1_1_1"/>
<dbReference type="SUPFAM" id="SSF54160">
    <property type="entry name" value="Chromo domain-like"/>
    <property type="match status" value="1"/>
</dbReference>
<organism evidence="10 11">
    <name type="scientific">Coprinopsis cinerea (strain Okayama-7 / 130 / ATCC MYA-4618 / FGSC 9003)</name>
    <name type="common">Inky cap fungus</name>
    <name type="synonym">Hormographiella aspergillata</name>
    <dbReference type="NCBI Taxonomy" id="240176"/>
    <lineage>
        <taxon>Eukaryota</taxon>
        <taxon>Fungi</taxon>
        <taxon>Dikarya</taxon>
        <taxon>Basidiomycota</taxon>
        <taxon>Agaricomycotina</taxon>
        <taxon>Agaricomycetes</taxon>
        <taxon>Agaricomycetidae</taxon>
        <taxon>Agaricales</taxon>
        <taxon>Agaricineae</taxon>
        <taxon>Psathyrellaceae</taxon>
        <taxon>Coprinopsis</taxon>
    </lineage>
</organism>
<comment type="caution">
    <text evidence="10">The sequence shown here is derived from an EMBL/GenBank/DDBJ whole genome shotgun (WGS) entry which is preliminary data.</text>
</comment>
<evidence type="ECO:0000256" key="8">
    <source>
        <dbReference type="SAM" id="MobiDB-lite"/>
    </source>
</evidence>
<keyword evidence="4" id="KW-0156">Chromatin regulator</keyword>
<comment type="subcellular location">
    <subcellularLocation>
        <location evidence="1">Nucleus</location>
    </subcellularLocation>
</comment>
<dbReference type="Proteomes" id="UP000001861">
    <property type="component" value="Unassembled WGS sequence"/>
</dbReference>
<name>A8PBL8_COPC7</name>
<evidence type="ECO:0000256" key="3">
    <source>
        <dbReference type="ARBA" id="ARBA00018505"/>
    </source>
</evidence>
<evidence type="ECO:0000256" key="5">
    <source>
        <dbReference type="ARBA" id="ARBA00023015"/>
    </source>
</evidence>
<dbReference type="STRING" id="240176.A8PBL8"/>
<dbReference type="GeneID" id="6016847"/>
<feature type="domain" description="Chromo" evidence="9">
    <location>
        <begin position="30"/>
        <end position="91"/>
    </location>
</feature>
<dbReference type="RefSeq" id="XP_001840215.2">
    <property type="nucleotide sequence ID" value="XM_001840163.2"/>
</dbReference>
<dbReference type="VEuPathDB" id="FungiDB:CC1G_02678"/>
<dbReference type="InterPro" id="IPR053820">
    <property type="entry name" value="MSL3_chromo-like"/>
</dbReference>
<dbReference type="KEGG" id="cci:CC1G_02678"/>
<keyword evidence="7" id="KW-0539">Nucleus</keyword>
<keyword evidence="6" id="KW-0804">Transcription</keyword>
<feature type="compositionally biased region" description="Low complexity" evidence="8">
    <location>
        <begin position="99"/>
        <end position="108"/>
    </location>
</feature>
<dbReference type="InterPro" id="IPR026541">
    <property type="entry name" value="MRG_dom"/>
</dbReference>
<keyword evidence="11" id="KW-1185">Reference proteome</keyword>
<evidence type="ECO:0000256" key="7">
    <source>
        <dbReference type="ARBA" id="ARBA00023242"/>
    </source>
</evidence>
<proteinExistence type="inferred from homology"/>